<comment type="caution">
    <text evidence="2">The sequence shown here is derived from an EMBL/GenBank/DDBJ whole genome shotgun (WGS) entry which is preliminary data.</text>
</comment>
<proteinExistence type="predicted"/>
<evidence type="ECO:0000313" key="2">
    <source>
        <dbReference type="EMBL" id="GJF00526.1"/>
    </source>
</evidence>
<evidence type="ECO:0000256" key="1">
    <source>
        <dbReference type="SAM" id="MobiDB-lite"/>
    </source>
</evidence>
<organism evidence="2 3">
    <name type="scientific">Phanerochaete sordida</name>
    <dbReference type="NCBI Taxonomy" id="48140"/>
    <lineage>
        <taxon>Eukaryota</taxon>
        <taxon>Fungi</taxon>
        <taxon>Dikarya</taxon>
        <taxon>Basidiomycota</taxon>
        <taxon>Agaricomycotina</taxon>
        <taxon>Agaricomycetes</taxon>
        <taxon>Polyporales</taxon>
        <taxon>Phanerochaetaceae</taxon>
        <taxon>Phanerochaete</taxon>
    </lineage>
</organism>
<keyword evidence="3" id="KW-1185">Reference proteome</keyword>
<evidence type="ECO:0000313" key="3">
    <source>
        <dbReference type="Proteomes" id="UP000703269"/>
    </source>
</evidence>
<protein>
    <submittedName>
        <fullName evidence="2">Uncharacterized protein</fullName>
    </submittedName>
</protein>
<gene>
    <name evidence="2" type="ORF">PsYK624_168180</name>
</gene>
<sequence>MTSRVAIQMAPQHRRDQGLAPTRGASASVFTDCGFCSGTHGGSAARGTAEYQVGAGQPLGDDSDSYTFPGSKFDRSAVTGVRVSGKYLRHLRRSCGVHVNRGEAVLVGEEAGRTRFEVNDVFEEDDPVSARAI</sequence>
<dbReference type="EMBL" id="BPQB01000161">
    <property type="protein sequence ID" value="GJF00526.1"/>
    <property type="molecule type" value="Genomic_DNA"/>
</dbReference>
<feature type="region of interest" description="Disordered" evidence="1">
    <location>
        <begin position="1"/>
        <end position="22"/>
    </location>
</feature>
<reference evidence="2 3" key="1">
    <citation type="submission" date="2021-08" db="EMBL/GenBank/DDBJ databases">
        <title>Draft Genome Sequence of Phanerochaete sordida strain YK-624.</title>
        <authorList>
            <person name="Mori T."/>
            <person name="Dohra H."/>
            <person name="Suzuki T."/>
            <person name="Kawagishi H."/>
            <person name="Hirai H."/>
        </authorList>
    </citation>
    <scope>NUCLEOTIDE SEQUENCE [LARGE SCALE GENOMIC DNA]</scope>
    <source>
        <strain evidence="2 3">YK-624</strain>
    </source>
</reference>
<name>A0A9P3LMK7_9APHY</name>
<accession>A0A9P3LMK7</accession>
<dbReference type="AlphaFoldDB" id="A0A9P3LMK7"/>
<dbReference type="Proteomes" id="UP000703269">
    <property type="component" value="Unassembled WGS sequence"/>
</dbReference>